<dbReference type="EnsemblMetazoa" id="LLOJ005578-RA">
    <property type="protein sequence ID" value="LLOJ005578-PA"/>
    <property type="gene ID" value="LLOJ005578"/>
</dbReference>
<dbReference type="EMBL" id="AJWK01017610">
    <property type="status" value="NOT_ANNOTATED_CDS"/>
    <property type="molecule type" value="Genomic_DNA"/>
</dbReference>
<proteinExistence type="predicted"/>
<sequence>MEDSARSKDHRASARGLRASTKRCLISCKSRVVIAHKAGIVAEGSPGAGFTKWAPVGSDWIVFVLGTT</sequence>
<dbReference type="AlphaFoldDB" id="A0A1B0CLU1"/>
<dbReference type="Proteomes" id="UP000092461">
    <property type="component" value="Unassembled WGS sequence"/>
</dbReference>
<accession>A0A1B0CLU1</accession>
<dbReference type="VEuPathDB" id="VectorBase:LLOJ005578"/>
<evidence type="ECO:0000313" key="1">
    <source>
        <dbReference type="EnsemblMetazoa" id="LLOJ005578-PA"/>
    </source>
</evidence>
<name>A0A1B0CLU1_LUTLO</name>
<evidence type="ECO:0000313" key="2">
    <source>
        <dbReference type="Proteomes" id="UP000092461"/>
    </source>
</evidence>
<protein>
    <submittedName>
        <fullName evidence="1">Uncharacterized protein</fullName>
    </submittedName>
</protein>
<keyword evidence="2" id="KW-1185">Reference proteome</keyword>
<organism evidence="1 2">
    <name type="scientific">Lutzomyia longipalpis</name>
    <name type="common">Sand fly</name>
    <dbReference type="NCBI Taxonomy" id="7200"/>
    <lineage>
        <taxon>Eukaryota</taxon>
        <taxon>Metazoa</taxon>
        <taxon>Ecdysozoa</taxon>
        <taxon>Arthropoda</taxon>
        <taxon>Hexapoda</taxon>
        <taxon>Insecta</taxon>
        <taxon>Pterygota</taxon>
        <taxon>Neoptera</taxon>
        <taxon>Endopterygota</taxon>
        <taxon>Diptera</taxon>
        <taxon>Nematocera</taxon>
        <taxon>Psychodoidea</taxon>
        <taxon>Psychodidae</taxon>
        <taxon>Lutzomyia</taxon>
        <taxon>Lutzomyia</taxon>
    </lineage>
</organism>
<reference evidence="1" key="1">
    <citation type="submission" date="2020-05" db="UniProtKB">
        <authorList>
            <consortium name="EnsemblMetazoa"/>
        </authorList>
    </citation>
    <scope>IDENTIFICATION</scope>
    <source>
        <strain evidence="1">Jacobina</strain>
    </source>
</reference>